<proteinExistence type="predicted"/>
<evidence type="ECO:0000313" key="1">
    <source>
        <dbReference type="EMBL" id="KAF2804193.1"/>
    </source>
</evidence>
<protein>
    <submittedName>
        <fullName evidence="1 3">Uncharacterized protein</fullName>
    </submittedName>
</protein>
<dbReference type="RefSeq" id="XP_033571157.1">
    <property type="nucleotide sequence ID" value="XM_033726032.1"/>
</dbReference>
<reference evidence="3" key="2">
    <citation type="submission" date="2020-04" db="EMBL/GenBank/DDBJ databases">
        <authorList>
            <consortium name="NCBI Genome Project"/>
        </authorList>
    </citation>
    <scope>NUCLEOTIDE SEQUENCE</scope>
    <source>
        <strain evidence="3">CBS 304.34</strain>
    </source>
</reference>
<sequence length="179" mass="18964">MSASNNANAAASNAPKPPTRADFVFLHRDVEVPYDTTACPYCITLSCPCGTLFRACKAHEADHDNFTPFSRRVLGPTPHNAYPPARAAVPDIEDAVAVAPTQVVQLVKVVGLQRQRAAAGLDAGAGNAFVKAEGVFALEEICPVASVMEGVWRVKGLRARNPEVQREGAVGVKKEEGAV</sequence>
<dbReference type="EMBL" id="MU003714">
    <property type="protein sequence ID" value="KAF2804193.1"/>
    <property type="molecule type" value="Genomic_DNA"/>
</dbReference>
<evidence type="ECO:0000313" key="2">
    <source>
        <dbReference type="Proteomes" id="UP000504636"/>
    </source>
</evidence>
<accession>A0A6A6Y6P4</accession>
<dbReference type="OrthoDB" id="10463677at2759"/>
<gene>
    <name evidence="1 3" type="ORF">BDZ99DRAFT_525784</name>
</gene>
<dbReference type="AlphaFoldDB" id="A0A6A6Y6P4"/>
<reference evidence="3" key="3">
    <citation type="submission" date="2025-04" db="UniProtKB">
        <authorList>
            <consortium name="RefSeq"/>
        </authorList>
    </citation>
    <scope>IDENTIFICATION</scope>
    <source>
        <strain evidence="3">CBS 304.34</strain>
    </source>
</reference>
<organism evidence="1">
    <name type="scientific">Mytilinidion resinicola</name>
    <dbReference type="NCBI Taxonomy" id="574789"/>
    <lineage>
        <taxon>Eukaryota</taxon>
        <taxon>Fungi</taxon>
        <taxon>Dikarya</taxon>
        <taxon>Ascomycota</taxon>
        <taxon>Pezizomycotina</taxon>
        <taxon>Dothideomycetes</taxon>
        <taxon>Pleosporomycetidae</taxon>
        <taxon>Mytilinidiales</taxon>
        <taxon>Mytilinidiaceae</taxon>
        <taxon>Mytilinidion</taxon>
    </lineage>
</organism>
<dbReference type="Proteomes" id="UP000504636">
    <property type="component" value="Unplaced"/>
</dbReference>
<evidence type="ECO:0000313" key="3">
    <source>
        <dbReference type="RefSeq" id="XP_033571157.1"/>
    </source>
</evidence>
<name>A0A6A6Y6P4_9PEZI</name>
<dbReference type="GeneID" id="54466925"/>
<keyword evidence="2" id="KW-1185">Reference proteome</keyword>
<reference evidence="1 3" key="1">
    <citation type="journal article" date="2020" name="Stud. Mycol.">
        <title>101 Dothideomycetes genomes: a test case for predicting lifestyles and emergence of pathogens.</title>
        <authorList>
            <person name="Haridas S."/>
            <person name="Albert R."/>
            <person name="Binder M."/>
            <person name="Bloem J."/>
            <person name="Labutti K."/>
            <person name="Salamov A."/>
            <person name="Andreopoulos B."/>
            <person name="Baker S."/>
            <person name="Barry K."/>
            <person name="Bills G."/>
            <person name="Bluhm B."/>
            <person name="Cannon C."/>
            <person name="Castanera R."/>
            <person name="Culley D."/>
            <person name="Daum C."/>
            <person name="Ezra D."/>
            <person name="Gonzalez J."/>
            <person name="Henrissat B."/>
            <person name="Kuo A."/>
            <person name="Liang C."/>
            <person name="Lipzen A."/>
            <person name="Lutzoni F."/>
            <person name="Magnuson J."/>
            <person name="Mondo S."/>
            <person name="Nolan M."/>
            <person name="Ohm R."/>
            <person name="Pangilinan J."/>
            <person name="Park H.-J."/>
            <person name="Ramirez L."/>
            <person name="Alfaro M."/>
            <person name="Sun H."/>
            <person name="Tritt A."/>
            <person name="Yoshinaga Y."/>
            <person name="Zwiers L.-H."/>
            <person name="Turgeon B."/>
            <person name="Goodwin S."/>
            <person name="Spatafora J."/>
            <person name="Crous P."/>
            <person name="Grigoriev I."/>
        </authorList>
    </citation>
    <scope>NUCLEOTIDE SEQUENCE</scope>
    <source>
        <strain evidence="1 3">CBS 304.34</strain>
    </source>
</reference>